<gene>
    <name evidence="2" type="ORF">ALC57_13728</name>
</gene>
<evidence type="ECO:0000313" key="3">
    <source>
        <dbReference type="Proteomes" id="UP000078492"/>
    </source>
</evidence>
<sequence>MENERTHTLVFLSLSVELSLEWLCIVELNDGDGIGEVQELVEVGVPPVSLLLLLSVVADEGMPTPDNSTSSRPIISS</sequence>
<evidence type="ECO:0000256" key="1">
    <source>
        <dbReference type="SAM" id="SignalP"/>
    </source>
</evidence>
<evidence type="ECO:0000313" key="2">
    <source>
        <dbReference type="EMBL" id="KYN14143.1"/>
    </source>
</evidence>
<name>A0A195DMP2_9HYME</name>
<feature type="signal peptide" evidence="1">
    <location>
        <begin position="1"/>
        <end position="21"/>
    </location>
</feature>
<feature type="chain" id="PRO_5008270480" evidence="1">
    <location>
        <begin position="22"/>
        <end position="77"/>
    </location>
</feature>
<reference evidence="2 3" key="1">
    <citation type="submission" date="2015-09" db="EMBL/GenBank/DDBJ databases">
        <title>Trachymyrmex cornetzi WGS genome.</title>
        <authorList>
            <person name="Nygaard S."/>
            <person name="Hu H."/>
            <person name="Boomsma J."/>
            <person name="Zhang G."/>
        </authorList>
    </citation>
    <scope>NUCLEOTIDE SEQUENCE [LARGE SCALE GENOMIC DNA]</scope>
    <source>
        <strain evidence="2">Tcor2-1</strain>
        <tissue evidence="2">Whole body</tissue>
    </source>
</reference>
<protein>
    <submittedName>
        <fullName evidence="2">Uncharacterized protein</fullName>
    </submittedName>
</protein>
<keyword evidence="1" id="KW-0732">Signal</keyword>
<keyword evidence="3" id="KW-1185">Reference proteome</keyword>
<dbReference type="Proteomes" id="UP000078492">
    <property type="component" value="Unassembled WGS sequence"/>
</dbReference>
<organism evidence="2 3">
    <name type="scientific">Trachymyrmex cornetzi</name>
    <dbReference type="NCBI Taxonomy" id="471704"/>
    <lineage>
        <taxon>Eukaryota</taxon>
        <taxon>Metazoa</taxon>
        <taxon>Ecdysozoa</taxon>
        <taxon>Arthropoda</taxon>
        <taxon>Hexapoda</taxon>
        <taxon>Insecta</taxon>
        <taxon>Pterygota</taxon>
        <taxon>Neoptera</taxon>
        <taxon>Endopterygota</taxon>
        <taxon>Hymenoptera</taxon>
        <taxon>Apocrita</taxon>
        <taxon>Aculeata</taxon>
        <taxon>Formicoidea</taxon>
        <taxon>Formicidae</taxon>
        <taxon>Myrmicinae</taxon>
        <taxon>Trachymyrmex</taxon>
    </lineage>
</organism>
<proteinExistence type="predicted"/>
<dbReference type="AlphaFoldDB" id="A0A195DMP2"/>
<accession>A0A195DMP2</accession>
<dbReference type="EMBL" id="KQ980724">
    <property type="protein sequence ID" value="KYN14143.1"/>
    <property type="molecule type" value="Genomic_DNA"/>
</dbReference>